<dbReference type="OrthoDB" id="6144653at2759"/>
<keyword evidence="2" id="KW-1185">Reference proteome</keyword>
<dbReference type="KEGG" id="cvn:111113660"/>
<evidence type="ECO:0000313" key="3">
    <source>
        <dbReference type="RefSeq" id="XP_022307659.1"/>
    </source>
</evidence>
<dbReference type="AlphaFoldDB" id="A0A8B8BXS7"/>
<evidence type="ECO:0000313" key="2">
    <source>
        <dbReference type="Proteomes" id="UP000694844"/>
    </source>
</evidence>
<dbReference type="GeneID" id="111113660"/>
<sequence length="173" mass="18987">MKRDYDLKVHSRAYEEWNLVYILDTATVKGKCLKLSPSWKGPGIVVKMLSPYLNRVKTKAAVMVANLDRLKKCVDRDILLWLSRYREKFLSPMPEGEATPRLVRRRDILPPAGGRMSVGSPIAPNGPGNHRRSLPATLGSRPVQRGLGTAAPRTGGLGIPPAPCPAAGLRRGE</sequence>
<reference evidence="3" key="1">
    <citation type="submission" date="2025-08" db="UniProtKB">
        <authorList>
            <consortium name="RefSeq"/>
        </authorList>
    </citation>
    <scope>IDENTIFICATION</scope>
    <source>
        <tissue evidence="3">Whole sample</tissue>
    </source>
</reference>
<proteinExistence type="predicted"/>
<organism evidence="2 3">
    <name type="scientific">Crassostrea virginica</name>
    <name type="common">Eastern oyster</name>
    <dbReference type="NCBI Taxonomy" id="6565"/>
    <lineage>
        <taxon>Eukaryota</taxon>
        <taxon>Metazoa</taxon>
        <taxon>Spiralia</taxon>
        <taxon>Lophotrochozoa</taxon>
        <taxon>Mollusca</taxon>
        <taxon>Bivalvia</taxon>
        <taxon>Autobranchia</taxon>
        <taxon>Pteriomorphia</taxon>
        <taxon>Ostreida</taxon>
        <taxon>Ostreoidea</taxon>
        <taxon>Ostreidae</taxon>
        <taxon>Crassostrea</taxon>
    </lineage>
</organism>
<dbReference type="Proteomes" id="UP000694844">
    <property type="component" value="Chromosome 9"/>
</dbReference>
<gene>
    <name evidence="3" type="primary">LOC111113660</name>
</gene>
<name>A0A8B8BXS7_CRAVI</name>
<evidence type="ECO:0000256" key="1">
    <source>
        <dbReference type="SAM" id="MobiDB-lite"/>
    </source>
</evidence>
<feature type="region of interest" description="Disordered" evidence="1">
    <location>
        <begin position="110"/>
        <end position="173"/>
    </location>
</feature>
<dbReference type="RefSeq" id="XP_022307659.1">
    <property type="nucleotide sequence ID" value="XM_022451951.1"/>
</dbReference>
<accession>A0A8B8BXS7</accession>
<protein>
    <submittedName>
        <fullName evidence="3">Uncharacterized protein LOC111113660</fullName>
    </submittedName>
</protein>